<reference evidence="1 2" key="1">
    <citation type="submission" date="2016-10" db="EMBL/GenBank/DDBJ databases">
        <authorList>
            <person name="de Groot N.N."/>
        </authorList>
    </citation>
    <scope>NUCLEOTIDE SEQUENCE [LARGE SCALE GENOMIC DNA]</scope>
    <source>
        <strain evidence="1 2">Nv1</strain>
    </source>
</reference>
<name>A0A1H7FQH7_9PROT</name>
<dbReference type="RefSeq" id="WP_090825665.1">
    <property type="nucleotide sequence ID" value="NZ_FOBH01000001.1"/>
</dbReference>
<dbReference type="STRING" id="1233.SAMN05216387_10161"/>
<dbReference type="InterPro" id="IPR038763">
    <property type="entry name" value="DHH_sf"/>
</dbReference>
<accession>A0A1H7FQH7</accession>
<dbReference type="SUPFAM" id="SSF64182">
    <property type="entry name" value="DHH phosphoesterases"/>
    <property type="match status" value="1"/>
</dbReference>
<evidence type="ECO:0000313" key="2">
    <source>
        <dbReference type="Proteomes" id="UP000198620"/>
    </source>
</evidence>
<gene>
    <name evidence="1" type="ORF">SAMN05216387_10161</name>
</gene>
<dbReference type="Proteomes" id="UP000198620">
    <property type="component" value="Unassembled WGS sequence"/>
</dbReference>
<dbReference type="OrthoDB" id="5429547at2"/>
<dbReference type="EMBL" id="FOBH01000001">
    <property type="protein sequence ID" value="SEK28343.1"/>
    <property type="molecule type" value="Genomic_DNA"/>
</dbReference>
<evidence type="ECO:0008006" key="3">
    <source>
        <dbReference type="Google" id="ProtNLM"/>
    </source>
</evidence>
<keyword evidence="2" id="KW-1185">Reference proteome</keyword>
<protein>
    <recommendedName>
        <fullName evidence="3">Acetyltransferase</fullName>
    </recommendedName>
</protein>
<sequence>MANFDVFNGDADGICALHQLRLAEPRDSVLITGVKRDIDLLKKVRASDGDRITALDISLDKNRDSLQNLLGQGAQITYVDHHFAGDIPHHPALNAIINPSSGVCTSSLVDELLQGQFRIWAVVAAFGDNSPGCATRLAAFLNVSSDDLDLLAELGACLNYNAYGDTVNDLFFHPAELYRCLHAYSNPFDFIKAETVFPILKRGYTADIAMAQAEQPAWTYSGGAVYILPDQPWSRRVSGAFGNYLAQAEPKLAHAVLTQKPDGGYGVSVRAARANPKSADELCYEFESGGGRKSAAGINFLPERDLTRFLDRFETTFRPPQ</sequence>
<proteinExistence type="predicted"/>
<organism evidence="1 2">
    <name type="scientific">Nitrosovibrio tenuis</name>
    <dbReference type="NCBI Taxonomy" id="1233"/>
    <lineage>
        <taxon>Bacteria</taxon>
        <taxon>Pseudomonadati</taxon>
        <taxon>Pseudomonadota</taxon>
        <taxon>Betaproteobacteria</taxon>
        <taxon>Nitrosomonadales</taxon>
        <taxon>Nitrosomonadaceae</taxon>
        <taxon>Nitrosovibrio</taxon>
    </lineage>
</organism>
<evidence type="ECO:0000313" key="1">
    <source>
        <dbReference type="EMBL" id="SEK28343.1"/>
    </source>
</evidence>
<dbReference type="AlphaFoldDB" id="A0A1H7FQH7"/>